<dbReference type="EMBL" id="GISG01055519">
    <property type="protein sequence ID" value="MBA4626221.1"/>
    <property type="molecule type" value="Transcribed_RNA"/>
</dbReference>
<organism evidence="1">
    <name type="scientific">Opuntia streptacantha</name>
    <name type="common">Prickly pear cactus</name>
    <name type="synonym">Opuntia cardona</name>
    <dbReference type="NCBI Taxonomy" id="393608"/>
    <lineage>
        <taxon>Eukaryota</taxon>
        <taxon>Viridiplantae</taxon>
        <taxon>Streptophyta</taxon>
        <taxon>Embryophyta</taxon>
        <taxon>Tracheophyta</taxon>
        <taxon>Spermatophyta</taxon>
        <taxon>Magnoliopsida</taxon>
        <taxon>eudicotyledons</taxon>
        <taxon>Gunneridae</taxon>
        <taxon>Pentapetalae</taxon>
        <taxon>Caryophyllales</taxon>
        <taxon>Cactineae</taxon>
        <taxon>Cactaceae</taxon>
        <taxon>Opuntioideae</taxon>
        <taxon>Opuntia</taxon>
    </lineage>
</organism>
<reference evidence="1" key="2">
    <citation type="submission" date="2020-07" db="EMBL/GenBank/DDBJ databases">
        <authorList>
            <person name="Vera ALvarez R."/>
            <person name="Arias-Moreno D.M."/>
            <person name="Jimenez-Jacinto V."/>
            <person name="Jimenez-Bremont J.F."/>
            <person name="Swaminathan K."/>
            <person name="Moose S.P."/>
            <person name="Guerrero-Gonzalez M.L."/>
            <person name="Marino-Ramirez L."/>
            <person name="Landsman D."/>
            <person name="Rodriguez-Kessler M."/>
            <person name="Delgado-Sanchez P."/>
        </authorList>
    </citation>
    <scope>NUCLEOTIDE SEQUENCE</scope>
    <source>
        <tissue evidence="1">Cladode</tissue>
    </source>
</reference>
<protein>
    <submittedName>
        <fullName evidence="1">Uncharacterized protein</fullName>
    </submittedName>
</protein>
<accession>A0A7C9CTI9</accession>
<sequence>MDTWASVIQASILFNQCLIGTGTCSTTSHFYESFYPDLRSSKSCGRWRIKSSSVEKFNHGGRYVDKQGKMKSFNNKKFSRKRGGGLRSRGWKFGSGFIDGIFPVLSPIASKILEFIEKEVDSDKIWESLDTLPRTHTTWDDIINVAVQLRLSKRWDSIILVRKLVFYLH</sequence>
<reference evidence="1" key="1">
    <citation type="journal article" date="2013" name="J. Plant Res.">
        <title>Effect of fungi and light on seed germination of three Opuntia species from semiarid lands of central Mexico.</title>
        <authorList>
            <person name="Delgado-Sanchez P."/>
            <person name="Jimenez-Bremont J.F."/>
            <person name="Guerrero-Gonzalez Mde L."/>
            <person name="Flores J."/>
        </authorList>
    </citation>
    <scope>NUCLEOTIDE SEQUENCE</scope>
    <source>
        <tissue evidence="1">Cladode</tissue>
    </source>
</reference>
<evidence type="ECO:0000313" key="1">
    <source>
        <dbReference type="EMBL" id="MBA4626221.1"/>
    </source>
</evidence>
<dbReference type="AlphaFoldDB" id="A0A7C9CTI9"/>
<name>A0A7C9CTI9_OPUST</name>
<proteinExistence type="predicted"/>